<reference evidence="1" key="2">
    <citation type="journal article" date="2015" name="Data Brief">
        <title>Shoot transcriptome of the giant reed, Arundo donax.</title>
        <authorList>
            <person name="Barrero R.A."/>
            <person name="Guerrero F.D."/>
            <person name="Moolhuijzen P."/>
            <person name="Goolsby J.A."/>
            <person name="Tidwell J."/>
            <person name="Bellgard S.E."/>
            <person name="Bellgard M.I."/>
        </authorList>
    </citation>
    <scope>NUCLEOTIDE SEQUENCE</scope>
    <source>
        <tissue evidence="1">Shoot tissue taken approximately 20 cm above the soil surface</tissue>
    </source>
</reference>
<organism evidence="1">
    <name type="scientific">Arundo donax</name>
    <name type="common">Giant reed</name>
    <name type="synonym">Donax arundinaceus</name>
    <dbReference type="NCBI Taxonomy" id="35708"/>
    <lineage>
        <taxon>Eukaryota</taxon>
        <taxon>Viridiplantae</taxon>
        <taxon>Streptophyta</taxon>
        <taxon>Embryophyta</taxon>
        <taxon>Tracheophyta</taxon>
        <taxon>Spermatophyta</taxon>
        <taxon>Magnoliopsida</taxon>
        <taxon>Liliopsida</taxon>
        <taxon>Poales</taxon>
        <taxon>Poaceae</taxon>
        <taxon>PACMAD clade</taxon>
        <taxon>Arundinoideae</taxon>
        <taxon>Arundineae</taxon>
        <taxon>Arundo</taxon>
    </lineage>
</organism>
<dbReference type="AlphaFoldDB" id="A0A0A9AUK5"/>
<name>A0A0A9AUK5_ARUDO</name>
<sequence length="17" mass="1767">MPTTSSIQLDSSSQTIA</sequence>
<dbReference type="EMBL" id="GBRH01244352">
    <property type="protein sequence ID" value="JAD53543.1"/>
    <property type="molecule type" value="Transcribed_RNA"/>
</dbReference>
<accession>A0A0A9AUK5</accession>
<reference evidence="1" key="1">
    <citation type="submission" date="2014-09" db="EMBL/GenBank/DDBJ databases">
        <authorList>
            <person name="Magalhaes I.L.F."/>
            <person name="Oliveira U."/>
            <person name="Santos F.R."/>
            <person name="Vidigal T.H.D.A."/>
            <person name="Brescovit A.D."/>
            <person name="Santos A.J."/>
        </authorList>
    </citation>
    <scope>NUCLEOTIDE SEQUENCE</scope>
    <source>
        <tissue evidence="1">Shoot tissue taken approximately 20 cm above the soil surface</tissue>
    </source>
</reference>
<proteinExistence type="predicted"/>
<protein>
    <submittedName>
        <fullName evidence="1">Uncharacterized protein</fullName>
    </submittedName>
</protein>
<evidence type="ECO:0000313" key="1">
    <source>
        <dbReference type="EMBL" id="JAD53543.1"/>
    </source>
</evidence>